<evidence type="ECO:0000259" key="7">
    <source>
        <dbReference type="SMART" id="SM00852"/>
    </source>
</evidence>
<feature type="domain" description="MoaB/Mog" evidence="7">
    <location>
        <begin position="189"/>
        <end position="326"/>
    </location>
</feature>
<name>A0ABV3TEJ5_9GAMM</name>
<dbReference type="Pfam" id="PF03453">
    <property type="entry name" value="MoeA_N"/>
    <property type="match status" value="1"/>
</dbReference>
<dbReference type="Pfam" id="PF03454">
    <property type="entry name" value="MoeA_C"/>
    <property type="match status" value="1"/>
</dbReference>
<dbReference type="Gene3D" id="3.90.105.10">
    <property type="entry name" value="Molybdopterin biosynthesis moea protein, domain 2"/>
    <property type="match status" value="1"/>
</dbReference>
<evidence type="ECO:0000256" key="2">
    <source>
        <dbReference type="ARBA" id="ARBA00005046"/>
    </source>
</evidence>
<comment type="caution">
    <text evidence="8">The sequence shown here is derived from an EMBL/GenBank/DDBJ whole genome shotgun (WGS) entry which is preliminary data.</text>
</comment>
<dbReference type="PANTHER" id="PTHR10192">
    <property type="entry name" value="MOLYBDOPTERIN BIOSYNTHESIS PROTEIN"/>
    <property type="match status" value="1"/>
</dbReference>
<dbReference type="Gene3D" id="2.40.340.10">
    <property type="entry name" value="MoeA, C-terminal, domain IV"/>
    <property type="match status" value="1"/>
</dbReference>
<dbReference type="SUPFAM" id="SSF63867">
    <property type="entry name" value="MoeA C-terminal domain-like"/>
    <property type="match status" value="1"/>
</dbReference>
<dbReference type="Gene3D" id="2.170.190.11">
    <property type="entry name" value="Molybdopterin biosynthesis moea protein, domain 3"/>
    <property type="match status" value="1"/>
</dbReference>
<dbReference type="Gene3D" id="3.40.980.10">
    <property type="entry name" value="MoaB/Mog-like domain"/>
    <property type="match status" value="1"/>
</dbReference>
<evidence type="ECO:0000256" key="1">
    <source>
        <dbReference type="ARBA" id="ARBA00002901"/>
    </source>
</evidence>
<keyword evidence="6" id="KW-0500">Molybdenum</keyword>
<dbReference type="InterPro" id="IPR008284">
    <property type="entry name" value="MoCF_biosynth_CS"/>
</dbReference>
<gene>
    <name evidence="8" type="primary">glp</name>
    <name evidence="8" type="ORF">V6X73_07435</name>
</gene>
<dbReference type="PROSITE" id="PS01079">
    <property type="entry name" value="MOCF_BIOSYNTHESIS_2"/>
    <property type="match status" value="1"/>
</dbReference>
<comment type="function">
    <text evidence="1 6">Catalyzes the insertion of molybdate into adenylated molybdopterin with the concomitant release of AMP.</text>
</comment>
<proteinExistence type="inferred from homology"/>
<dbReference type="InterPro" id="IPR036688">
    <property type="entry name" value="MoeA_C_domain_IV_sf"/>
</dbReference>
<sequence>MTDPTAAPDCGHDAPSLPLDEANARIRAALEPVTERRRVPLRDALGEVLAETIVAADPVPAHDNSAMDGYALRHADAGLDSLRLVGNAFAGHPYDGKLGPGECVRIMTGGVVPRGSDAVVMQERVTEADGQVRVQHWPEYGENIRRAGEDLAAGDVILAPGRRITPADLGIIASMGRAEIWVHRPLRVAFFSTGDELRSLGEPLGPGEIFDSNRYSLFGMLSRMGVERVDLGVAPDDRASLSQRLGEAAQAADVIITSGGVSVGEADFMGEILRANGEAHFWSIAMKPGRPLTFGRFQNSWYFGLPGNPVSVMATFTQVVAPALRYLAGEARPPAPRRFRVPCLSPLRKKPGRQEFQRGRLTTGDDGALAVESVGRQGSGMLRSMSQADCFIVLPAEADDVAAGDWVAVEPFQGPLG</sequence>
<dbReference type="Proteomes" id="UP001556709">
    <property type="component" value="Unassembled WGS sequence"/>
</dbReference>
<organism evidence="8 9">
    <name type="scientific">Spiribacter pallidus</name>
    <dbReference type="NCBI Taxonomy" id="1987936"/>
    <lineage>
        <taxon>Bacteria</taxon>
        <taxon>Pseudomonadati</taxon>
        <taxon>Pseudomonadota</taxon>
        <taxon>Gammaproteobacteria</taxon>
        <taxon>Chromatiales</taxon>
        <taxon>Ectothiorhodospiraceae</taxon>
        <taxon>Spiribacter</taxon>
    </lineage>
</organism>
<dbReference type="EC" id="2.10.1.1" evidence="6"/>
<comment type="catalytic activity">
    <reaction evidence="5">
        <text>adenylyl-molybdopterin + molybdate = Mo-molybdopterin + AMP + H(+)</text>
        <dbReference type="Rhea" id="RHEA:35047"/>
        <dbReference type="ChEBI" id="CHEBI:15378"/>
        <dbReference type="ChEBI" id="CHEBI:36264"/>
        <dbReference type="ChEBI" id="CHEBI:62727"/>
        <dbReference type="ChEBI" id="CHEBI:71302"/>
        <dbReference type="ChEBI" id="CHEBI:456215"/>
        <dbReference type="EC" id="2.10.1.1"/>
    </reaction>
</comment>
<keyword evidence="6" id="KW-0808">Transferase</keyword>
<dbReference type="InterPro" id="IPR001453">
    <property type="entry name" value="MoaB/Mog_dom"/>
</dbReference>
<keyword evidence="6" id="KW-0460">Magnesium</keyword>
<dbReference type="InterPro" id="IPR038987">
    <property type="entry name" value="MoeA-like"/>
</dbReference>
<keyword evidence="9" id="KW-1185">Reference proteome</keyword>
<accession>A0ABV3TEJ5</accession>
<dbReference type="InterPro" id="IPR036425">
    <property type="entry name" value="MoaB/Mog-like_dom_sf"/>
</dbReference>
<comment type="pathway">
    <text evidence="2 6">Cofactor biosynthesis; molybdopterin biosynthesis.</text>
</comment>
<reference evidence="8 9" key="1">
    <citation type="submission" date="2024-02" db="EMBL/GenBank/DDBJ databases">
        <title>New especies of Spiribacter isolated from saline water.</title>
        <authorList>
            <person name="Leon M.J."/>
            <person name="De La Haba R."/>
            <person name="Sanchez-Porro C."/>
            <person name="Ventosa A."/>
        </authorList>
    </citation>
    <scope>NUCLEOTIDE SEQUENCE [LARGE SCALE GENOMIC DNA]</scope>
    <source>
        <strain evidence="9">ag22IC6-390</strain>
    </source>
</reference>
<dbReference type="InterPro" id="IPR036135">
    <property type="entry name" value="MoeA_linker/N_sf"/>
</dbReference>
<evidence type="ECO:0000256" key="6">
    <source>
        <dbReference type="RuleBase" id="RU365090"/>
    </source>
</evidence>
<evidence type="ECO:0000256" key="4">
    <source>
        <dbReference type="ARBA" id="ARBA00023150"/>
    </source>
</evidence>
<dbReference type="CDD" id="cd00887">
    <property type="entry name" value="MoeA"/>
    <property type="match status" value="1"/>
</dbReference>
<evidence type="ECO:0000256" key="3">
    <source>
        <dbReference type="ARBA" id="ARBA00010763"/>
    </source>
</evidence>
<dbReference type="SUPFAM" id="SSF53218">
    <property type="entry name" value="Molybdenum cofactor biosynthesis proteins"/>
    <property type="match status" value="1"/>
</dbReference>
<dbReference type="SUPFAM" id="SSF63882">
    <property type="entry name" value="MoeA N-terminal region -like"/>
    <property type="match status" value="1"/>
</dbReference>
<comment type="cofactor">
    <cofactor evidence="6">
        <name>Mg(2+)</name>
        <dbReference type="ChEBI" id="CHEBI:18420"/>
    </cofactor>
</comment>
<keyword evidence="4 6" id="KW-0501">Molybdenum cofactor biosynthesis</keyword>
<evidence type="ECO:0000256" key="5">
    <source>
        <dbReference type="ARBA" id="ARBA00047317"/>
    </source>
</evidence>
<evidence type="ECO:0000313" key="8">
    <source>
        <dbReference type="EMBL" id="MEX0469555.1"/>
    </source>
</evidence>
<dbReference type="InterPro" id="IPR005111">
    <property type="entry name" value="MoeA_C_domain_IV"/>
</dbReference>
<dbReference type="NCBIfam" id="NF045515">
    <property type="entry name" value="Glp_gephyrin"/>
    <property type="match status" value="1"/>
</dbReference>
<dbReference type="Pfam" id="PF00994">
    <property type="entry name" value="MoCF_biosynth"/>
    <property type="match status" value="1"/>
</dbReference>
<dbReference type="EMBL" id="JBAKFM010000003">
    <property type="protein sequence ID" value="MEX0469555.1"/>
    <property type="molecule type" value="Genomic_DNA"/>
</dbReference>
<dbReference type="RefSeq" id="WP_367959117.1">
    <property type="nucleotide sequence ID" value="NZ_JBAKFH010000001.1"/>
</dbReference>
<protein>
    <recommendedName>
        <fullName evidence="6">Molybdopterin molybdenumtransferase</fullName>
        <ecNumber evidence="6">2.10.1.1</ecNumber>
    </recommendedName>
</protein>
<dbReference type="InterPro" id="IPR005110">
    <property type="entry name" value="MoeA_linker/N"/>
</dbReference>
<evidence type="ECO:0000313" key="9">
    <source>
        <dbReference type="Proteomes" id="UP001556709"/>
    </source>
</evidence>
<dbReference type="NCBIfam" id="TIGR00177">
    <property type="entry name" value="molyb_syn"/>
    <property type="match status" value="1"/>
</dbReference>
<dbReference type="SMART" id="SM00852">
    <property type="entry name" value="MoCF_biosynth"/>
    <property type="match status" value="1"/>
</dbReference>
<comment type="similarity">
    <text evidence="3 6">Belongs to the MoeA family.</text>
</comment>
<dbReference type="PANTHER" id="PTHR10192:SF5">
    <property type="entry name" value="GEPHYRIN"/>
    <property type="match status" value="1"/>
</dbReference>
<keyword evidence="6" id="KW-0479">Metal-binding</keyword>